<evidence type="ECO:0000256" key="1">
    <source>
        <dbReference type="ARBA" id="ARBA00000642"/>
    </source>
</evidence>
<evidence type="ECO:0000256" key="12">
    <source>
        <dbReference type="ARBA" id="ARBA00022840"/>
    </source>
</evidence>
<dbReference type="UniPathway" id="UPA00109">
    <property type="reaction ID" value="UER00185"/>
</dbReference>
<dbReference type="FunFam" id="3.40.50.1260:FF:000003">
    <property type="entry name" value="Phosphoglycerate kinase"/>
    <property type="match status" value="1"/>
</dbReference>
<comment type="similarity">
    <text evidence="4 17">Belongs to the phosphoglycerate kinase family.</text>
</comment>
<dbReference type="EC" id="2.7.2.3" evidence="6 17"/>
<evidence type="ECO:0000256" key="15">
    <source>
        <dbReference type="PIRSR" id="PIRSR000724-1"/>
    </source>
</evidence>
<evidence type="ECO:0000256" key="5">
    <source>
        <dbReference type="ARBA" id="ARBA00011245"/>
    </source>
</evidence>
<evidence type="ECO:0000256" key="16">
    <source>
        <dbReference type="PIRSR" id="PIRSR000724-2"/>
    </source>
</evidence>
<keyword evidence="10" id="KW-0547">Nucleotide-binding</keyword>
<comment type="catalytic activity">
    <reaction evidence="1 17">
        <text>(2R)-3-phosphoglycerate + ATP = (2R)-3-phospho-glyceroyl phosphate + ADP</text>
        <dbReference type="Rhea" id="RHEA:14801"/>
        <dbReference type="ChEBI" id="CHEBI:30616"/>
        <dbReference type="ChEBI" id="CHEBI:57604"/>
        <dbReference type="ChEBI" id="CHEBI:58272"/>
        <dbReference type="ChEBI" id="CHEBI:456216"/>
        <dbReference type="EC" id="2.7.2.3"/>
    </reaction>
</comment>
<keyword evidence="11 17" id="KW-0418">Kinase</keyword>
<evidence type="ECO:0000256" key="7">
    <source>
        <dbReference type="ARBA" id="ARBA00016471"/>
    </source>
</evidence>
<evidence type="ECO:0000256" key="17">
    <source>
        <dbReference type="RuleBase" id="RU000532"/>
    </source>
</evidence>
<sequence>MDLSKKLSIKDIVSELKDKRIFIRVDFNVPIKNGVVSDKTRIVASIPTIKFALNHGAKSVVLASHLGRPDGQRKEAFSLKLLSPILEELLGCKVDFLDDCVGLEVEAACANPKQGSVILLENLRFHIEEEGKGVNSQGEKIKATAEQVEKFRASLSKLGDIYVNDAFGTAHRAHSSMVGVNLPHKVAGLLLQKELEYFGKALENPNRPFLAILGGAKVSDKIQLIKNLLSKVDVMIIAGGMAFTFKKVIDEMQIGESLYDEEGAKIVKDIIETAAVRKVQIILPQDFVIADSFSADASARVVKDSEGIPEGWRGLDIGPETSNACKEAILSAKTIVANGPPGVFEMDKFSKGSRSLVEALIAATQAGSITIVGGGDTASLVEKCGASSKVSHVSTGGGASLELLEGKLLPGVAALSNKE</sequence>
<evidence type="ECO:0000256" key="2">
    <source>
        <dbReference type="ARBA" id="ARBA00001946"/>
    </source>
</evidence>
<keyword evidence="13" id="KW-0460">Magnesium</keyword>
<dbReference type="SUPFAM" id="SSF53748">
    <property type="entry name" value="Phosphoglycerate kinase"/>
    <property type="match status" value="1"/>
</dbReference>
<proteinExistence type="inferred from homology"/>
<dbReference type="GO" id="GO:0005524">
    <property type="term" value="F:ATP binding"/>
    <property type="evidence" value="ECO:0007669"/>
    <property type="project" value="UniProtKB-KW"/>
</dbReference>
<feature type="binding site" evidence="15">
    <location>
        <begin position="65"/>
        <end position="68"/>
    </location>
    <ligand>
        <name>substrate</name>
    </ligand>
</feature>
<feature type="binding site" evidence="16">
    <location>
        <begin position="374"/>
        <end position="377"/>
    </location>
    <ligand>
        <name>ATP</name>
        <dbReference type="ChEBI" id="CHEBI:30616"/>
    </ligand>
</feature>
<evidence type="ECO:0000256" key="9">
    <source>
        <dbReference type="ARBA" id="ARBA00022723"/>
    </source>
</evidence>
<comment type="subunit">
    <text evidence="5 18">Monomer.</text>
</comment>
<comment type="cofactor">
    <cofactor evidence="2">
        <name>Mg(2+)</name>
        <dbReference type="ChEBI" id="CHEBI:18420"/>
    </cofactor>
</comment>
<feature type="binding site" evidence="16">
    <location>
        <position position="345"/>
    </location>
    <ligand>
        <name>ATP</name>
        <dbReference type="ChEBI" id="CHEBI:30616"/>
    </ligand>
</feature>
<feature type="binding site" evidence="15">
    <location>
        <position position="172"/>
    </location>
    <ligand>
        <name>(2R)-3-phosphoglycerate</name>
        <dbReference type="ChEBI" id="CHEBI:58272"/>
    </ligand>
</feature>
<dbReference type="PIRSF" id="PIRSF000724">
    <property type="entry name" value="Pgk"/>
    <property type="match status" value="1"/>
</dbReference>
<evidence type="ECO:0000256" key="10">
    <source>
        <dbReference type="ARBA" id="ARBA00022741"/>
    </source>
</evidence>
<dbReference type="RefSeq" id="XP_067067693.1">
    <property type="nucleotide sequence ID" value="XM_067213123.1"/>
</dbReference>
<dbReference type="GO" id="GO:0043531">
    <property type="term" value="F:ADP binding"/>
    <property type="evidence" value="ECO:0007669"/>
    <property type="project" value="TreeGrafter"/>
</dbReference>
<reference evidence="19 20" key="1">
    <citation type="submission" date="2016-10" db="EMBL/GenBank/DDBJ databases">
        <title>Reductive evolution of mitochondrial metabolism and differential evolution of invasion-related proteins in Cryptosporidium.</title>
        <authorList>
            <person name="Liu S."/>
            <person name="Roellig D.M."/>
            <person name="Guo Y."/>
            <person name="Li N."/>
            <person name="Frace M.A."/>
            <person name="Tang K."/>
            <person name="Zhang L."/>
            <person name="Feng Y."/>
            <person name="Xiao L."/>
        </authorList>
    </citation>
    <scope>NUCLEOTIDE SEQUENCE [LARGE SCALE GENOMIC DNA]</scope>
    <source>
        <strain evidence="19">30847</strain>
    </source>
</reference>
<dbReference type="InterPro" id="IPR015824">
    <property type="entry name" value="Phosphoglycerate_kinase_N"/>
</dbReference>
<dbReference type="VEuPathDB" id="CryptoDB:cand_028960"/>
<evidence type="ECO:0000256" key="6">
    <source>
        <dbReference type="ARBA" id="ARBA00013061"/>
    </source>
</evidence>
<feature type="binding site" evidence="15">
    <location>
        <position position="124"/>
    </location>
    <ligand>
        <name>(2R)-3-phosphoglycerate</name>
        <dbReference type="ChEBI" id="CHEBI:58272"/>
    </ligand>
</feature>
<keyword evidence="20" id="KW-1185">Reference proteome</keyword>
<feature type="binding site" evidence="16">
    <location>
        <position position="221"/>
    </location>
    <ligand>
        <name>ATP</name>
        <dbReference type="ChEBI" id="CHEBI:30616"/>
    </ligand>
</feature>
<dbReference type="InterPro" id="IPR036043">
    <property type="entry name" value="Phosphoglycerate_kinase_sf"/>
</dbReference>
<dbReference type="GO" id="GO:0005829">
    <property type="term" value="C:cytosol"/>
    <property type="evidence" value="ECO:0007669"/>
    <property type="project" value="TreeGrafter"/>
</dbReference>
<dbReference type="GO" id="GO:0006094">
    <property type="term" value="P:gluconeogenesis"/>
    <property type="evidence" value="ECO:0007669"/>
    <property type="project" value="TreeGrafter"/>
</dbReference>
<dbReference type="Proteomes" id="UP000186804">
    <property type="component" value="Unassembled WGS sequence"/>
</dbReference>
<keyword evidence="9" id="KW-0479">Metal-binding</keyword>
<evidence type="ECO:0000256" key="13">
    <source>
        <dbReference type="ARBA" id="ARBA00022842"/>
    </source>
</evidence>
<comment type="pathway">
    <text evidence="3 17">Carbohydrate degradation; glycolysis; pyruvate from D-glyceraldehyde 3-phosphate: step 2/5.</text>
</comment>
<dbReference type="EMBL" id="LRBS01000079">
    <property type="protein sequence ID" value="OII75847.1"/>
    <property type="molecule type" value="Genomic_DNA"/>
</dbReference>
<protein>
    <recommendedName>
        <fullName evidence="7 17">Phosphoglycerate kinase</fullName>
        <ecNumber evidence="6 17">2.7.2.3</ecNumber>
    </recommendedName>
</protein>
<comment type="caution">
    <text evidence="19">The sequence shown here is derived from an EMBL/GenBank/DDBJ whole genome shotgun (WGS) entry which is preliminary data.</text>
</comment>
<dbReference type="FunFam" id="3.40.50.1260:FF:000019">
    <property type="entry name" value="Phosphoglycerate kinase 1"/>
    <property type="match status" value="1"/>
</dbReference>
<evidence type="ECO:0000256" key="18">
    <source>
        <dbReference type="RuleBase" id="RU000696"/>
    </source>
</evidence>
<dbReference type="Gene3D" id="3.40.50.1260">
    <property type="entry name" value="Phosphoglycerate kinase, N-terminal domain"/>
    <property type="match status" value="3"/>
</dbReference>
<dbReference type="GO" id="GO:0046872">
    <property type="term" value="F:metal ion binding"/>
    <property type="evidence" value="ECO:0007669"/>
    <property type="project" value="UniProtKB-KW"/>
</dbReference>
<dbReference type="GO" id="GO:0006096">
    <property type="term" value="P:glycolytic process"/>
    <property type="evidence" value="ECO:0007669"/>
    <property type="project" value="UniProtKB-UniPathway"/>
</dbReference>
<dbReference type="AlphaFoldDB" id="A0A1J4MP71"/>
<evidence type="ECO:0000313" key="19">
    <source>
        <dbReference type="EMBL" id="OII75847.1"/>
    </source>
</evidence>
<accession>A0A1J4MP71</accession>
<feature type="binding site" evidence="15">
    <location>
        <begin position="26"/>
        <end position="28"/>
    </location>
    <ligand>
        <name>substrate</name>
    </ligand>
</feature>
<dbReference type="OrthoDB" id="275353at2759"/>
<evidence type="ECO:0000256" key="3">
    <source>
        <dbReference type="ARBA" id="ARBA00004838"/>
    </source>
</evidence>
<gene>
    <name evidence="19" type="ORF">cand_028960</name>
</gene>
<keyword evidence="8 17" id="KW-0808">Transferase</keyword>
<keyword evidence="14" id="KW-0324">Glycolysis</keyword>
<evidence type="ECO:0000256" key="14">
    <source>
        <dbReference type="ARBA" id="ARBA00023152"/>
    </source>
</evidence>
<dbReference type="Pfam" id="PF00162">
    <property type="entry name" value="PGK"/>
    <property type="match status" value="1"/>
</dbReference>
<dbReference type="GeneID" id="92367080"/>
<evidence type="ECO:0000256" key="4">
    <source>
        <dbReference type="ARBA" id="ARBA00008982"/>
    </source>
</evidence>
<organism evidence="19 20">
    <name type="scientific">Cryptosporidium andersoni</name>
    <dbReference type="NCBI Taxonomy" id="117008"/>
    <lineage>
        <taxon>Eukaryota</taxon>
        <taxon>Sar</taxon>
        <taxon>Alveolata</taxon>
        <taxon>Apicomplexa</taxon>
        <taxon>Conoidasida</taxon>
        <taxon>Coccidia</taxon>
        <taxon>Eucoccidiorida</taxon>
        <taxon>Eimeriorina</taxon>
        <taxon>Cryptosporidiidae</taxon>
        <taxon>Cryptosporidium</taxon>
    </lineage>
</organism>
<dbReference type="GO" id="GO:0004618">
    <property type="term" value="F:phosphoglycerate kinase activity"/>
    <property type="evidence" value="ECO:0007669"/>
    <property type="project" value="UniProtKB-EC"/>
</dbReference>
<evidence type="ECO:0000313" key="20">
    <source>
        <dbReference type="Proteomes" id="UP000186804"/>
    </source>
</evidence>
<evidence type="ECO:0000256" key="8">
    <source>
        <dbReference type="ARBA" id="ARBA00022679"/>
    </source>
</evidence>
<name>A0A1J4MP71_9CRYT</name>
<dbReference type="PRINTS" id="PR00477">
    <property type="entry name" value="PHGLYCKINASE"/>
</dbReference>
<feature type="binding site" evidence="15">
    <location>
        <position position="41"/>
    </location>
    <ligand>
        <name>(2R)-3-phosphoglycerate</name>
        <dbReference type="ChEBI" id="CHEBI:58272"/>
    </ligand>
</feature>
<evidence type="ECO:0000256" key="11">
    <source>
        <dbReference type="ARBA" id="ARBA00022777"/>
    </source>
</evidence>
<dbReference type="HAMAP" id="MF_00145">
    <property type="entry name" value="Phosphoglyc_kinase"/>
    <property type="match status" value="1"/>
</dbReference>
<dbReference type="PANTHER" id="PTHR11406:SF0">
    <property type="entry name" value="PHOSPHOGLYCERATE KINASE"/>
    <property type="match status" value="1"/>
</dbReference>
<dbReference type="CDD" id="cd00318">
    <property type="entry name" value="Phosphoglycerate_kinase"/>
    <property type="match status" value="1"/>
</dbReference>
<keyword evidence="12 16" id="KW-0067">ATP-binding</keyword>
<dbReference type="PANTHER" id="PTHR11406">
    <property type="entry name" value="PHOSPHOGLYCERATE KINASE"/>
    <property type="match status" value="1"/>
</dbReference>
<dbReference type="InterPro" id="IPR001576">
    <property type="entry name" value="Phosphoglycerate_kinase"/>
</dbReference>